<dbReference type="Proteomes" id="UP001430356">
    <property type="component" value="Unassembled WGS sequence"/>
</dbReference>
<feature type="domain" description="Peptidase M24" evidence="3">
    <location>
        <begin position="156"/>
        <end position="273"/>
    </location>
</feature>
<protein>
    <submittedName>
        <fullName evidence="4">Metallopeptidase family M24</fullName>
    </submittedName>
</protein>
<comment type="similarity">
    <text evidence="1">Belongs to the peptidase M24 family.</text>
</comment>
<keyword evidence="5" id="KW-1185">Reference proteome</keyword>
<dbReference type="AlphaFoldDB" id="A0AAW0EQT5"/>
<evidence type="ECO:0000259" key="3">
    <source>
        <dbReference type="Pfam" id="PF00557"/>
    </source>
</evidence>
<reference evidence="4 5" key="1">
    <citation type="journal article" date="2021" name="MBio">
        <title>A New Model Trypanosomatid, Novymonas esmeraldas: Genomic Perception of Its 'Candidatus Pandoraea novymonadis' Endosymbiont.</title>
        <authorList>
            <person name="Zakharova A."/>
            <person name="Saura A."/>
            <person name="Butenko A."/>
            <person name="Podesvova L."/>
            <person name="Warmusova S."/>
            <person name="Kostygov A.Y."/>
            <person name="Nenarokova A."/>
            <person name="Lukes J."/>
            <person name="Opperdoes F.R."/>
            <person name="Yurchenko V."/>
        </authorList>
    </citation>
    <scope>NUCLEOTIDE SEQUENCE [LARGE SCALE GENOMIC DNA]</scope>
    <source>
        <strain evidence="4 5">E262AT.01</strain>
    </source>
</reference>
<feature type="region of interest" description="Disordered" evidence="2">
    <location>
        <begin position="283"/>
        <end position="310"/>
    </location>
</feature>
<evidence type="ECO:0000256" key="1">
    <source>
        <dbReference type="ARBA" id="ARBA00007319"/>
    </source>
</evidence>
<feature type="compositionally biased region" description="Basic residues" evidence="2">
    <location>
        <begin position="66"/>
        <end position="75"/>
    </location>
</feature>
<comment type="caution">
    <text evidence="4">The sequence shown here is derived from an EMBL/GenBank/DDBJ whole genome shotgun (WGS) entry which is preliminary data.</text>
</comment>
<dbReference type="InterPro" id="IPR036390">
    <property type="entry name" value="WH_DNA-bd_sf"/>
</dbReference>
<evidence type="ECO:0000313" key="5">
    <source>
        <dbReference type="Proteomes" id="UP001430356"/>
    </source>
</evidence>
<evidence type="ECO:0000313" key="4">
    <source>
        <dbReference type="EMBL" id="KAK7195168.1"/>
    </source>
</evidence>
<feature type="region of interest" description="Disordered" evidence="2">
    <location>
        <begin position="553"/>
        <end position="580"/>
    </location>
</feature>
<dbReference type="InterPro" id="IPR036388">
    <property type="entry name" value="WH-like_DNA-bd_sf"/>
</dbReference>
<dbReference type="SUPFAM" id="SSF46785">
    <property type="entry name" value="Winged helix' DNA-binding domain"/>
    <property type="match status" value="1"/>
</dbReference>
<dbReference type="InterPro" id="IPR036005">
    <property type="entry name" value="Creatinase/aminopeptidase-like"/>
</dbReference>
<dbReference type="PANTHER" id="PTHR10804:SF11">
    <property type="entry name" value="PROLIFERATION-ASSOCIATED PROTEIN 2G4"/>
    <property type="match status" value="1"/>
</dbReference>
<accession>A0AAW0EQT5</accession>
<evidence type="ECO:0000256" key="2">
    <source>
        <dbReference type="SAM" id="MobiDB-lite"/>
    </source>
</evidence>
<dbReference type="Gene3D" id="3.90.230.10">
    <property type="entry name" value="Creatinase/methionine aminopeptidase superfamily"/>
    <property type="match status" value="1"/>
</dbReference>
<feature type="compositionally biased region" description="Low complexity" evidence="2">
    <location>
        <begin position="86"/>
        <end position="99"/>
    </location>
</feature>
<organism evidence="4 5">
    <name type="scientific">Novymonas esmeraldas</name>
    <dbReference type="NCBI Taxonomy" id="1808958"/>
    <lineage>
        <taxon>Eukaryota</taxon>
        <taxon>Discoba</taxon>
        <taxon>Euglenozoa</taxon>
        <taxon>Kinetoplastea</taxon>
        <taxon>Metakinetoplastina</taxon>
        <taxon>Trypanosomatida</taxon>
        <taxon>Trypanosomatidae</taxon>
        <taxon>Novymonas</taxon>
    </lineage>
</organism>
<feature type="compositionally biased region" description="Basic and acidic residues" evidence="2">
    <location>
        <begin position="26"/>
        <end position="47"/>
    </location>
</feature>
<dbReference type="PANTHER" id="PTHR10804">
    <property type="entry name" value="PROTEASE FAMILY M24 METHIONYL AMINOPEPTIDASE, AMINOPEPTIDASE P"/>
    <property type="match status" value="1"/>
</dbReference>
<feature type="region of interest" description="Disordered" evidence="2">
    <location>
        <begin position="1"/>
        <end position="122"/>
    </location>
</feature>
<dbReference type="Gene3D" id="1.10.10.10">
    <property type="entry name" value="Winged helix-like DNA-binding domain superfamily/Winged helix DNA-binding domain"/>
    <property type="match status" value="1"/>
</dbReference>
<proteinExistence type="inferred from homology"/>
<feature type="compositionally biased region" description="Low complexity" evidence="2">
    <location>
        <begin position="49"/>
        <end position="65"/>
    </location>
</feature>
<dbReference type="InterPro" id="IPR047113">
    <property type="entry name" value="PA2G4/ARX1"/>
</dbReference>
<dbReference type="CDD" id="cd01089">
    <property type="entry name" value="PA2G4-like"/>
    <property type="match status" value="1"/>
</dbReference>
<dbReference type="Pfam" id="PF00557">
    <property type="entry name" value="Peptidase_M24"/>
    <property type="match status" value="1"/>
</dbReference>
<sequence>MGRGYSAGRSKSGRPTLRMKRSRSMSLHELKKSVDERERGRAARDGGADEASASASRPASTSAPRKVLKVARQRRAPSSAPPSTVAESRAAAPAVATKAKSAEGRGRSTAGVAGASRSQSAAFRRNLEDMERRFDDAMEASEDEEETVVSTTTMTKYKECGRVVDAVLDELAAACVPGANTKELCDAGDEGVARRLKLLFVKTKGADGKRLTRGLSYPTNISVNEHLCNDSPYRVEEGVLLKIGDVVKLHVGCHLDGYPVSAARTIVVMATAETAAVPATLMEGNEEEEQQQQQQNGAPATLSSSSSRPAVGNTVEAARVALLAMVRALRPGALNADITDLIAAVGHHYGVQAVEGVLSNRTKRWVPDSIDCIIGRRVTSEDPHQDVAECEVAAHQVWCLDVAFTNNHNYRITLAERPETLFRRTPAELDADARVKQANETLMEITDAHQCFPFHFKGLSNPLKAKLGIHVLVRKGVVDKLVPLRTKHGYVTARFSATVAVTAKRVTVLCGAPPTAPVATPPAMRSTVSHDTLAADVCAVLHRPLEFADARAVDTRKGAADRSSPATKRMRVESTTVEEE</sequence>
<gene>
    <name evidence="4" type="ORF">NESM_000441100</name>
</gene>
<name>A0AAW0EQT5_9TRYP</name>
<dbReference type="SUPFAM" id="SSF55920">
    <property type="entry name" value="Creatinase/aminopeptidase"/>
    <property type="match status" value="1"/>
</dbReference>
<dbReference type="InterPro" id="IPR000994">
    <property type="entry name" value="Pept_M24"/>
</dbReference>
<dbReference type="EMBL" id="JAECZO010000049">
    <property type="protein sequence ID" value="KAK7195168.1"/>
    <property type="molecule type" value="Genomic_DNA"/>
</dbReference>